<feature type="transmembrane region" description="Helical" evidence="13">
    <location>
        <begin position="124"/>
        <end position="142"/>
    </location>
</feature>
<evidence type="ECO:0000256" key="10">
    <source>
        <dbReference type="ARBA" id="ARBA00068150"/>
    </source>
</evidence>
<evidence type="ECO:0000256" key="12">
    <source>
        <dbReference type="SAM" id="Coils"/>
    </source>
</evidence>
<feature type="transmembrane region" description="Helical" evidence="13">
    <location>
        <begin position="149"/>
        <end position="166"/>
    </location>
</feature>
<protein>
    <recommendedName>
        <fullName evidence="10">Sensory/regulatory protein RpfC</fullName>
        <ecNumber evidence="2">2.7.13.3</ecNumber>
    </recommendedName>
</protein>
<keyword evidence="8" id="KW-0902">Two-component regulatory system</keyword>
<dbReference type="SMART" id="SM00387">
    <property type="entry name" value="HATPase_c"/>
    <property type="match status" value="1"/>
</dbReference>
<dbReference type="GO" id="GO:0000155">
    <property type="term" value="F:phosphorelay sensor kinase activity"/>
    <property type="evidence" value="ECO:0007669"/>
    <property type="project" value="InterPro"/>
</dbReference>
<accession>H1XUT8</accession>
<dbReference type="InterPro" id="IPR003661">
    <property type="entry name" value="HisK_dim/P_dom"/>
</dbReference>
<reference evidence="16 19" key="2">
    <citation type="submission" date="2016-11" db="EMBL/GenBank/DDBJ databases">
        <title>Genomic analysis of Caldithrix abyssi and proposal of a novel bacterial phylum Caldithrichaeota.</title>
        <authorList>
            <person name="Kublanov I."/>
            <person name="Sigalova O."/>
            <person name="Gavrilov S."/>
            <person name="Lebedinsky A."/>
            <person name="Ivanova N."/>
            <person name="Daum C."/>
            <person name="Reddy T."/>
            <person name="Klenk H.P."/>
            <person name="Goker M."/>
            <person name="Reva O."/>
            <person name="Miroshnichenko M."/>
            <person name="Kyprides N."/>
            <person name="Woyke T."/>
            <person name="Gelfand M."/>
        </authorList>
    </citation>
    <scope>NUCLEOTIDE SEQUENCE [LARGE SCALE GENOMIC DNA]</scope>
    <source>
        <strain evidence="16 19">LF13</strain>
    </source>
</reference>
<dbReference type="Proteomes" id="UP000183868">
    <property type="component" value="Chromosome"/>
</dbReference>
<keyword evidence="13" id="KW-1133">Transmembrane helix</keyword>
<dbReference type="STRING" id="880073.Cabys_790"/>
<evidence type="ECO:0000313" key="18">
    <source>
        <dbReference type="Proteomes" id="UP000004671"/>
    </source>
</evidence>
<keyword evidence="7" id="KW-0067">ATP-binding</keyword>
<dbReference type="InterPro" id="IPR036890">
    <property type="entry name" value="HATPase_C_sf"/>
</dbReference>
<dbReference type="FunCoup" id="H1XUT8">
    <property type="interactions" value="259"/>
</dbReference>
<dbReference type="Pfam" id="PF00072">
    <property type="entry name" value="Response_reg"/>
    <property type="match status" value="2"/>
</dbReference>
<evidence type="ECO:0000256" key="5">
    <source>
        <dbReference type="ARBA" id="ARBA00022741"/>
    </source>
</evidence>
<dbReference type="Pfam" id="PF02518">
    <property type="entry name" value="HATPase_c"/>
    <property type="match status" value="1"/>
</dbReference>
<dbReference type="InterPro" id="IPR011006">
    <property type="entry name" value="CheY-like_superfamily"/>
</dbReference>
<dbReference type="SUPFAM" id="SSF47384">
    <property type="entry name" value="Homodimeric domain of signal transducing histidine kinase"/>
    <property type="match status" value="1"/>
</dbReference>
<dbReference type="PANTHER" id="PTHR45339">
    <property type="entry name" value="HYBRID SIGNAL TRANSDUCTION HISTIDINE KINASE J"/>
    <property type="match status" value="1"/>
</dbReference>
<keyword evidence="3 11" id="KW-0597">Phosphoprotein</keyword>
<dbReference type="CDD" id="cd17546">
    <property type="entry name" value="REC_hyHK_CKI1_RcsC-like"/>
    <property type="match status" value="2"/>
</dbReference>
<evidence type="ECO:0000313" key="19">
    <source>
        <dbReference type="Proteomes" id="UP000183868"/>
    </source>
</evidence>
<evidence type="ECO:0000256" key="2">
    <source>
        <dbReference type="ARBA" id="ARBA00012438"/>
    </source>
</evidence>
<dbReference type="Pfam" id="PF00512">
    <property type="entry name" value="HisKA"/>
    <property type="match status" value="1"/>
</dbReference>
<evidence type="ECO:0000256" key="3">
    <source>
        <dbReference type="ARBA" id="ARBA00022553"/>
    </source>
</evidence>
<dbReference type="PANTHER" id="PTHR45339:SF1">
    <property type="entry name" value="HYBRID SIGNAL TRANSDUCTION HISTIDINE KINASE J"/>
    <property type="match status" value="1"/>
</dbReference>
<dbReference type="FunFam" id="1.10.287.130:FF:000002">
    <property type="entry name" value="Two-component osmosensing histidine kinase"/>
    <property type="match status" value="1"/>
</dbReference>
<evidence type="ECO:0000256" key="9">
    <source>
        <dbReference type="ARBA" id="ARBA00064003"/>
    </source>
</evidence>
<feature type="coiled-coil region" evidence="12">
    <location>
        <begin position="207"/>
        <end position="234"/>
    </location>
</feature>
<dbReference type="eggNOG" id="COG0642">
    <property type="taxonomic scope" value="Bacteria"/>
</dbReference>
<keyword evidence="6 17" id="KW-0418">Kinase</keyword>
<feature type="transmembrane region" description="Helical" evidence="13">
    <location>
        <begin position="94"/>
        <end position="118"/>
    </location>
</feature>
<comment type="subunit">
    <text evidence="9">At low DSF concentrations, interacts with RpfF.</text>
</comment>
<evidence type="ECO:0000256" key="8">
    <source>
        <dbReference type="ARBA" id="ARBA00023012"/>
    </source>
</evidence>
<dbReference type="GO" id="GO:0005524">
    <property type="term" value="F:ATP binding"/>
    <property type="evidence" value="ECO:0007669"/>
    <property type="project" value="UniProtKB-KW"/>
</dbReference>
<gene>
    <name evidence="16" type="ORF">Cabys_790</name>
    <name evidence="17" type="ORF">Calab_2025</name>
</gene>
<keyword evidence="12" id="KW-0175">Coiled coil</keyword>
<dbReference type="KEGG" id="caby:Cabys_790"/>
<dbReference type="EMBL" id="CM001402">
    <property type="protein sequence ID" value="EHO41637.1"/>
    <property type="molecule type" value="Genomic_DNA"/>
</dbReference>
<dbReference type="InterPro" id="IPR004358">
    <property type="entry name" value="Sig_transdc_His_kin-like_C"/>
</dbReference>
<keyword evidence="18" id="KW-1185">Reference proteome</keyword>
<evidence type="ECO:0000313" key="16">
    <source>
        <dbReference type="EMBL" id="APF17541.1"/>
    </source>
</evidence>
<dbReference type="InterPro" id="IPR003594">
    <property type="entry name" value="HATPase_dom"/>
</dbReference>
<dbReference type="eggNOG" id="COG2205">
    <property type="taxonomic scope" value="Bacteria"/>
</dbReference>
<evidence type="ECO:0000259" key="15">
    <source>
        <dbReference type="PROSITE" id="PS50110"/>
    </source>
</evidence>
<dbReference type="SMART" id="SM00388">
    <property type="entry name" value="HisKA"/>
    <property type="match status" value="1"/>
</dbReference>
<feature type="modified residue" description="4-aspartylphosphate" evidence="11">
    <location>
        <position position="675"/>
    </location>
</feature>
<dbReference type="Gene3D" id="3.30.565.10">
    <property type="entry name" value="Histidine kinase-like ATPase, C-terminal domain"/>
    <property type="match status" value="1"/>
</dbReference>
<dbReference type="InterPro" id="IPR036097">
    <property type="entry name" value="HisK_dim/P_sf"/>
</dbReference>
<evidence type="ECO:0000256" key="7">
    <source>
        <dbReference type="ARBA" id="ARBA00022840"/>
    </source>
</evidence>
<keyword evidence="5" id="KW-0547">Nucleotide-binding</keyword>
<feature type="domain" description="Response regulatory" evidence="15">
    <location>
        <begin position="626"/>
        <end position="743"/>
    </location>
</feature>
<name>H1XUT8_CALAY</name>
<evidence type="ECO:0000259" key="14">
    <source>
        <dbReference type="PROSITE" id="PS50109"/>
    </source>
</evidence>
<feature type="domain" description="Histidine kinase" evidence="14">
    <location>
        <begin position="234"/>
        <end position="463"/>
    </location>
</feature>
<dbReference type="SUPFAM" id="SSF55874">
    <property type="entry name" value="ATPase domain of HSP90 chaperone/DNA topoisomerase II/histidine kinase"/>
    <property type="match status" value="1"/>
</dbReference>
<dbReference type="RefSeq" id="WP_006928803.1">
    <property type="nucleotide sequence ID" value="NZ_CM001402.1"/>
</dbReference>
<comment type="catalytic activity">
    <reaction evidence="1">
        <text>ATP + protein L-histidine = ADP + protein N-phospho-L-histidine.</text>
        <dbReference type="EC" id="2.7.13.3"/>
    </reaction>
</comment>
<evidence type="ECO:0000256" key="6">
    <source>
        <dbReference type="ARBA" id="ARBA00022777"/>
    </source>
</evidence>
<organism evidence="17 18">
    <name type="scientific">Caldithrix abyssi DSM 13497</name>
    <dbReference type="NCBI Taxonomy" id="880073"/>
    <lineage>
        <taxon>Bacteria</taxon>
        <taxon>Pseudomonadati</taxon>
        <taxon>Calditrichota</taxon>
        <taxon>Calditrichia</taxon>
        <taxon>Calditrichales</taxon>
        <taxon>Calditrichaceae</taxon>
        <taxon>Caldithrix</taxon>
    </lineage>
</organism>
<evidence type="ECO:0000256" key="1">
    <source>
        <dbReference type="ARBA" id="ARBA00000085"/>
    </source>
</evidence>
<dbReference type="AlphaFoldDB" id="H1XUT8"/>
<reference evidence="17 18" key="1">
    <citation type="submission" date="2011-09" db="EMBL/GenBank/DDBJ databases">
        <title>The permanent draft genome of Caldithrix abyssi DSM 13497.</title>
        <authorList>
            <consortium name="US DOE Joint Genome Institute (JGI-PGF)"/>
            <person name="Lucas S."/>
            <person name="Han J."/>
            <person name="Lapidus A."/>
            <person name="Bruce D."/>
            <person name="Goodwin L."/>
            <person name="Pitluck S."/>
            <person name="Peters L."/>
            <person name="Kyrpides N."/>
            <person name="Mavromatis K."/>
            <person name="Ivanova N."/>
            <person name="Mikhailova N."/>
            <person name="Chertkov O."/>
            <person name="Detter J.C."/>
            <person name="Tapia R."/>
            <person name="Han C."/>
            <person name="Land M."/>
            <person name="Hauser L."/>
            <person name="Markowitz V."/>
            <person name="Cheng J.-F."/>
            <person name="Hugenholtz P."/>
            <person name="Woyke T."/>
            <person name="Wu D."/>
            <person name="Spring S."/>
            <person name="Brambilla E."/>
            <person name="Klenk H.-P."/>
            <person name="Eisen J.A."/>
        </authorList>
    </citation>
    <scope>NUCLEOTIDE SEQUENCE [LARGE SCALE GENOMIC DNA]</scope>
    <source>
        <strain evidence="17 18">DSM 13497</strain>
    </source>
</reference>
<dbReference type="PaxDb" id="880073-Calab_2025"/>
<dbReference type="PROSITE" id="PS50109">
    <property type="entry name" value="HIS_KIN"/>
    <property type="match status" value="1"/>
</dbReference>
<keyword evidence="13" id="KW-0472">Membrane</keyword>
<dbReference type="Proteomes" id="UP000004671">
    <property type="component" value="Chromosome"/>
</dbReference>
<dbReference type="InterPro" id="IPR001789">
    <property type="entry name" value="Sig_transdc_resp-reg_receiver"/>
</dbReference>
<feature type="domain" description="Response regulatory" evidence="15">
    <location>
        <begin position="483"/>
        <end position="600"/>
    </location>
</feature>
<keyword evidence="13" id="KW-0812">Transmembrane</keyword>
<dbReference type="SUPFAM" id="SSF52172">
    <property type="entry name" value="CheY-like"/>
    <property type="match status" value="2"/>
</dbReference>
<proteinExistence type="predicted"/>
<dbReference type="Gene3D" id="3.40.50.2300">
    <property type="match status" value="2"/>
</dbReference>
<feature type="transmembrane region" description="Helical" evidence="13">
    <location>
        <begin position="172"/>
        <end position="190"/>
    </location>
</feature>
<evidence type="ECO:0000256" key="4">
    <source>
        <dbReference type="ARBA" id="ARBA00022679"/>
    </source>
</evidence>
<dbReference type="EMBL" id="CP018099">
    <property type="protein sequence ID" value="APF17541.1"/>
    <property type="molecule type" value="Genomic_DNA"/>
</dbReference>
<feature type="transmembrane region" description="Helical" evidence="13">
    <location>
        <begin position="36"/>
        <end position="53"/>
    </location>
</feature>
<feature type="transmembrane region" description="Helical" evidence="13">
    <location>
        <begin position="59"/>
        <end position="82"/>
    </location>
</feature>
<evidence type="ECO:0000256" key="13">
    <source>
        <dbReference type="SAM" id="Phobius"/>
    </source>
</evidence>
<dbReference type="PRINTS" id="PR00344">
    <property type="entry name" value="BCTRLSENSOR"/>
</dbReference>
<keyword evidence="4" id="KW-0808">Transferase</keyword>
<dbReference type="SMART" id="SM00448">
    <property type="entry name" value="REC"/>
    <property type="match status" value="2"/>
</dbReference>
<dbReference type="PROSITE" id="PS50110">
    <property type="entry name" value="RESPONSE_REGULATORY"/>
    <property type="match status" value="2"/>
</dbReference>
<dbReference type="HOGENOM" id="CLU_000445_104_15_0"/>
<dbReference type="EC" id="2.7.13.3" evidence="2"/>
<dbReference type="InParanoid" id="H1XUT8"/>
<feature type="modified residue" description="4-aspartylphosphate" evidence="11">
    <location>
        <position position="533"/>
    </location>
</feature>
<dbReference type="CDD" id="cd00082">
    <property type="entry name" value="HisKA"/>
    <property type="match status" value="1"/>
</dbReference>
<dbReference type="InterPro" id="IPR005467">
    <property type="entry name" value="His_kinase_dom"/>
</dbReference>
<dbReference type="FunFam" id="3.30.565.10:FF:000010">
    <property type="entry name" value="Sensor histidine kinase RcsC"/>
    <property type="match status" value="1"/>
</dbReference>
<evidence type="ECO:0000256" key="11">
    <source>
        <dbReference type="PROSITE-ProRule" id="PRU00169"/>
    </source>
</evidence>
<dbReference type="CDD" id="cd16922">
    <property type="entry name" value="HATPase_EvgS-ArcB-TorS-like"/>
    <property type="match status" value="1"/>
</dbReference>
<sequence length="748" mass="85064">MSKFNPFSLKTRIFSHIPELQKEADLEIIKRAQLGPVMYVALILLIYFTTNLAEDFPVLFYSLISGLILLSIVRTIFGFYYQKNINLNPDRCRLVFSALTLIIVSMWGWLGAFTLSYYGIDPTSLTILVTISGLGAGGISALSPNFKLTRAYLVLLLMPSVLTGLLLGDAKIFVWGVLILFFFFYLYLFARRFYEEYWNRLYQNYILSLKNIELKKAKEETERANKAKDEFLANMSHEIRTPMNGILGMTELALETRLTAEQRDYLNVVKSSAEALLAIINDILDFSKIEAGKLDLEEIDFNLYDMIGDMIKPLAIKSNEKKIELAYFIDPDVPIFIKGDPIRLRQILINLLGNAIKFTEKGQVVLEVLKAERLDDKIILKFGVHDTGIGIPREVQDKIFESFVQADTSITRKFGGTGLGLAICMRLVRMMNGKIWLESPSTYPSRKKGGPGTSFFFTAQLHEAEHRETTPYRILQKNLKGLNVLLIDDNPINRSYFQKILEKNKLQVTTAESAFKALEILKTNQRFDLIITDAQMPEMDGFELSTQIRALKNYKKVPIILLTSSGMRGDSERCKQIGINAYLPKPVKLTDFLKALQVTLGLPQEEEVQPSLVTQYTVREVLPRLHILVAEDNPVNQKLAIRLLEKNGYYADIAKNGLEVLEKLKKNHYDLILMDVQMPEMDGLQATQKIRELENGKSHIPIIALTAHAMKKDIDMCLNAAMDGYVSKPIRKEELFKEIERVAGAIEH</sequence>
<evidence type="ECO:0000313" key="17">
    <source>
        <dbReference type="EMBL" id="EHO41637.1"/>
    </source>
</evidence>
<dbReference type="Gene3D" id="1.10.287.130">
    <property type="match status" value="1"/>
</dbReference>